<evidence type="ECO:0008006" key="2">
    <source>
        <dbReference type="Google" id="ProtNLM"/>
    </source>
</evidence>
<dbReference type="InterPro" id="IPR008914">
    <property type="entry name" value="PEBP"/>
</dbReference>
<dbReference type="NCBIfam" id="TIGR00481">
    <property type="entry name" value="YbhB/YbcL family Raf kinase inhibitor-like protein"/>
    <property type="match status" value="1"/>
</dbReference>
<evidence type="ECO:0000313" key="1">
    <source>
        <dbReference type="EMBL" id="SUZ51240.1"/>
    </source>
</evidence>
<dbReference type="InterPro" id="IPR005247">
    <property type="entry name" value="YbhB_YbcL/LppC-like"/>
</dbReference>
<organism evidence="1">
    <name type="scientific">marine metagenome</name>
    <dbReference type="NCBI Taxonomy" id="408172"/>
    <lineage>
        <taxon>unclassified sequences</taxon>
        <taxon>metagenomes</taxon>
        <taxon>ecological metagenomes</taxon>
    </lineage>
</organism>
<dbReference type="EMBL" id="UINC01000213">
    <property type="protein sequence ID" value="SUZ51240.1"/>
    <property type="molecule type" value="Genomic_DNA"/>
</dbReference>
<protein>
    <recommendedName>
        <fullName evidence="2">YbhB/YbcL family Raf kinase inhibitor-like protein</fullName>
    </recommendedName>
</protein>
<dbReference type="Gene3D" id="3.90.280.10">
    <property type="entry name" value="PEBP-like"/>
    <property type="match status" value="1"/>
</dbReference>
<dbReference type="CDD" id="cd00865">
    <property type="entry name" value="PEBP_bact_arch"/>
    <property type="match status" value="1"/>
</dbReference>
<dbReference type="InterPro" id="IPR036610">
    <property type="entry name" value="PEBP-like_sf"/>
</dbReference>
<name>A0A381N9E8_9ZZZZ</name>
<dbReference type="PANTHER" id="PTHR30289">
    <property type="entry name" value="UNCHARACTERIZED PROTEIN YBCL-RELATED"/>
    <property type="match status" value="1"/>
</dbReference>
<dbReference type="PANTHER" id="PTHR30289:SF1">
    <property type="entry name" value="PEBP (PHOSPHATIDYLETHANOLAMINE-BINDING PROTEIN) FAMILY PROTEIN"/>
    <property type="match status" value="1"/>
</dbReference>
<sequence>MNQFPYWNLFYIKSMMICILFTAAVQPQPSIQGVNTMNFTITSPAFQQDRRIPDRFTCEGEDISPRLEWSGVPDSTGSFALSCLDPDAPPGTWVHWVLYDLAADARSLDEGVPKSAQLENNTLQGACWGVDSFDRVGYYGPCPPPGHGNHRYYFRLYALDLETLSLPPDATWFQVEKAMEGHVLGTAETMGTFSR</sequence>
<proteinExistence type="predicted"/>
<dbReference type="Pfam" id="PF01161">
    <property type="entry name" value="PBP"/>
    <property type="match status" value="1"/>
</dbReference>
<gene>
    <name evidence="1" type="ORF">METZ01_LOCUS4094</name>
</gene>
<reference evidence="1" key="1">
    <citation type="submission" date="2018-05" db="EMBL/GenBank/DDBJ databases">
        <authorList>
            <person name="Lanie J.A."/>
            <person name="Ng W.-L."/>
            <person name="Kazmierczak K.M."/>
            <person name="Andrzejewski T.M."/>
            <person name="Davidsen T.M."/>
            <person name="Wayne K.J."/>
            <person name="Tettelin H."/>
            <person name="Glass J.I."/>
            <person name="Rusch D."/>
            <person name="Podicherti R."/>
            <person name="Tsui H.-C.T."/>
            <person name="Winkler M.E."/>
        </authorList>
    </citation>
    <scope>NUCLEOTIDE SEQUENCE</scope>
</reference>
<dbReference type="AlphaFoldDB" id="A0A381N9E8"/>
<accession>A0A381N9E8</accession>
<dbReference type="SUPFAM" id="SSF49777">
    <property type="entry name" value="PEBP-like"/>
    <property type="match status" value="1"/>
</dbReference>